<accession>A0A6A5WY78</accession>
<feature type="region of interest" description="Disordered" evidence="1">
    <location>
        <begin position="1"/>
        <end position="46"/>
    </location>
</feature>
<dbReference type="AlphaFoldDB" id="A0A6A5WY78"/>
<sequence length="492" mass="54935">MSQQAKRENIDAHERNQTVRVQAQHNPQERQNISSSNTESGTQSRLSEQLIFPSSFTPYAVGLEDLSPESRKIWENSVTIPNLAEPLPNIPVPQELEARELQQSYEDFPIGYGLSQFPLLPTPDSGFNMTQNDIDWMGHTTNPQILSKGQTPGFSAIPQTIDSGIETRSEFIAATYMKYQQPIDLQPGRTTGPQPIENAYPTSGAARQPERGQQNAHFDPEGHGGSQTSGPARPMMSQEPEFGQSKRSIRSSYPDFKTQEAQFQVIPQSPQQGPYKFPCSLGNHCTELEYLRCPGSSICQTCRARYPVLQLVEFGRSLDNWTVQNEAARLRGQVLMSHRQPDYRGGTKSEKFINGTFPCISLFAEYDNEPWRKYHPGPVAGDIHFINDGAGRFLAVTTVASLHFTSEPSVLQVLSPRNSMHQKARETWRICSEVIFCPSIKSAKAQAALLVKVFKTGPGAMACDMVYYIALLKPSRKRSSAIMRFVIIFSVA</sequence>
<keyword evidence="3" id="KW-1185">Reference proteome</keyword>
<evidence type="ECO:0000313" key="2">
    <source>
        <dbReference type="EMBL" id="KAF2005111.1"/>
    </source>
</evidence>
<feature type="compositionally biased region" description="Polar residues" evidence="1">
    <location>
        <begin position="18"/>
        <end position="46"/>
    </location>
</feature>
<feature type="region of interest" description="Disordered" evidence="1">
    <location>
        <begin position="183"/>
        <end position="249"/>
    </location>
</feature>
<feature type="compositionally biased region" description="Basic and acidic residues" evidence="1">
    <location>
        <begin position="1"/>
        <end position="17"/>
    </location>
</feature>
<evidence type="ECO:0000256" key="1">
    <source>
        <dbReference type="SAM" id="MobiDB-lite"/>
    </source>
</evidence>
<gene>
    <name evidence="2" type="ORF">P154DRAFT_611592</name>
</gene>
<evidence type="ECO:0000313" key="3">
    <source>
        <dbReference type="Proteomes" id="UP000799779"/>
    </source>
</evidence>
<protein>
    <submittedName>
        <fullName evidence="2">Uncharacterized protein</fullName>
    </submittedName>
</protein>
<organism evidence="2 3">
    <name type="scientific">Amniculicola lignicola CBS 123094</name>
    <dbReference type="NCBI Taxonomy" id="1392246"/>
    <lineage>
        <taxon>Eukaryota</taxon>
        <taxon>Fungi</taxon>
        <taxon>Dikarya</taxon>
        <taxon>Ascomycota</taxon>
        <taxon>Pezizomycotina</taxon>
        <taxon>Dothideomycetes</taxon>
        <taxon>Pleosporomycetidae</taxon>
        <taxon>Pleosporales</taxon>
        <taxon>Amniculicolaceae</taxon>
        <taxon>Amniculicola</taxon>
    </lineage>
</organism>
<dbReference type="EMBL" id="ML977564">
    <property type="protein sequence ID" value="KAF2005111.1"/>
    <property type="molecule type" value="Genomic_DNA"/>
</dbReference>
<proteinExistence type="predicted"/>
<dbReference type="Proteomes" id="UP000799779">
    <property type="component" value="Unassembled WGS sequence"/>
</dbReference>
<name>A0A6A5WY78_9PLEO</name>
<reference evidence="2" key="1">
    <citation type="journal article" date="2020" name="Stud. Mycol.">
        <title>101 Dothideomycetes genomes: a test case for predicting lifestyles and emergence of pathogens.</title>
        <authorList>
            <person name="Haridas S."/>
            <person name="Albert R."/>
            <person name="Binder M."/>
            <person name="Bloem J."/>
            <person name="Labutti K."/>
            <person name="Salamov A."/>
            <person name="Andreopoulos B."/>
            <person name="Baker S."/>
            <person name="Barry K."/>
            <person name="Bills G."/>
            <person name="Bluhm B."/>
            <person name="Cannon C."/>
            <person name="Castanera R."/>
            <person name="Culley D."/>
            <person name="Daum C."/>
            <person name="Ezra D."/>
            <person name="Gonzalez J."/>
            <person name="Henrissat B."/>
            <person name="Kuo A."/>
            <person name="Liang C."/>
            <person name="Lipzen A."/>
            <person name="Lutzoni F."/>
            <person name="Magnuson J."/>
            <person name="Mondo S."/>
            <person name="Nolan M."/>
            <person name="Ohm R."/>
            <person name="Pangilinan J."/>
            <person name="Park H.-J."/>
            <person name="Ramirez L."/>
            <person name="Alfaro M."/>
            <person name="Sun H."/>
            <person name="Tritt A."/>
            <person name="Yoshinaga Y."/>
            <person name="Zwiers L.-H."/>
            <person name="Turgeon B."/>
            <person name="Goodwin S."/>
            <person name="Spatafora J."/>
            <person name="Crous P."/>
            <person name="Grigoriev I."/>
        </authorList>
    </citation>
    <scope>NUCLEOTIDE SEQUENCE</scope>
    <source>
        <strain evidence="2">CBS 123094</strain>
    </source>
</reference>